<keyword evidence="9" id="KW-1185">Reference proteome</keyword>
<feature type="binding site" evidence="5">
    <location>
        <position position="507"/>
    </location>
    <ligand>
        <name>L-glutamate</name>
        <dbReference type="ChEBI" id="CHEBI:29985"/>
    </ligand>
</feature>
<accession>A0A5B9EF42</accession>
<reference evidence="8 9" key="1">
    <citation type="submission" date="2019-08" db="EMBL/GenBank/DDBJ databases">
        <title>Complete genome sequence of Terriglobus albidus strain ORNL.</title>
        <authorList>
            <person name="Podar M."/>
        </authorList>
    </citation>
    <scope>NUCLEOTIDE SEQUENCE [LARGE SCALE GENOMIC DNA]</scope>
    <source>
        <strain evidence="8 9">ORNL</strain>
    </source>
</reference>
<evidence type="ECO:0000256" key="4">
    <source>
        <dbReference type="PIRSR" id="PIRSR600101-1"/>
    </source>
</evidence>
<dbReference type="Pfam" id="PF01019">
    <property type="entry name" value="G_glu_transpept"/>
    <property type="match status" value="1"/>
</dbReference>
<dbReference type="GO" id="GO:0006750">
    <property type="term" value="P:glutathione biosynthetic process"/>
    <property type="evidence" value="ECO:0007669"/>
    <property type="project" value="UniProtKB-KW"/>
</dbReference>
<name>A0A5B9EF42_9BACT</name>
<dbReference type="KEGG" id="talb:FTW19_16345"/>
<dbReference type="AlphaFoldDB" id="A0A5B9EF42"/>
<comment type="similarity">
    <text evidence="6">Belongs to the gamma-glutamyltransferase family.</text>
</comment>
<dbReference type="InterPro" id="IPR043138">
    <property type="entry name" value="GGT_lsub"/>
</dbReference>
<protein>
    <recommendedName>
        <fullName evidence="6">Glutathione hydrolase proenzyme</fullName>
        <ecNumber evidence="6">2.3.2.2</ecNumber>
        <ecNumber evidence="6">3.4.19.13</ecNumber>
    </recommendedName>
    <component>
        <recommendedName>
            <fullName evidence="6">Glutathione hydrolase large chain</fullName>
        </recommendedName>
    </component>
    <component>
        <recommendedName>
            <fullName evidence="6">Glutathione hydrolase small chain</fullName>
        </recommendedName>
    </component>
</protein>
<feature type="signal peptide" evidence="7">
    <location>
        <begin position="1"/>
        <end position="26"/>
    </location>
</feature>
<evidence type="ECO:0000256" key="6">
    <source>
        <dbReference type="RuleBase" id="RU368036"/>
    </source>
</evidence>
<dbReference type="EC" id="3.4.19.13" evidence="6"/>
<gene>
    <name evidence="8" type="primary">ggt</name>
    <name evidence="8" type="ORF">FTW19_16345</name>
</gene>
<dbReference type="Gene3D" id="1.10.246.130">
    <property type="match status" value="1"/>
</dbReference>
<dbReference type="OrthoDB" id="9781342at2"/>
<dbReference type="InterPro" id="IPR000101">
    <property type="entry name" value="GGT_peptidase"/>
</dbReference>
<dbReference type="PANTHER" id="PTHR43881:SF1">
    <property type="entry name" value="GAMMA-GLUTAMYLTRANSPEPTIDASE (AFU_ORTHOLOGUE AFUA_4G13580)"/>
    <property type="match status" value="1"/>
</dbReference>
<dbReference type="SUPFAM" id="SSF56235">
    <property type="entry name" value="N-terminal nucleophile aminohydrolases (Ntn hydrolases)"/>
    <property type="match status" value="1"/>
</dbReference>
<dbReference type="GO" id="GO:0036374">
    <property type="term" value="F:glutathione hydrolase activity"/>
    <property type="evidence" value="ECO:0007669"/>
    <property type="project" value="UniProtKB-UniRule"/>
</dbReference>
<keyword evidence="6" id="KW-0317">Glutathione biosynthesis</keyword>
<dbReference type="Gene3D" id="3.60.20.40">
    <property type="match status" value="1"/>
</dbReference>
<comment type="catalytic activity">
    <reaction evidence="3 6">
        <text>an N-terminal (5-L-glutamyl)-[peptide] + an alpha-amino acid = 5-L-glutamyl amino acid + an N-terminal L-alpha-aminoacyl-[peptide]</text>
        <dbReference type="Rhea" id="RHEA:23904"/>
        <dbReference type="Rhea" id="RHEA-COMP:9780"/>
        <dbReference type="Rhea" id="RHEA-COMP:9795"/>
        <dbReference type="ChEBI" id="CHEBI:77644"/>
        <dbReference type="ChEBI" id="CHEBI:78597"/>
        <dbReference type="ChEBI" id="CHEBI:78599"/>
        <dbReference type="ChEBI" id="CHEBI:78608"/>
        <dbReference type="EC" id="2.3.2.2"/>
    </reaction>
</comment>
<dbReference type="InterPro" id="IPR043137">
    <property type="entry name" value="GGT_ssub_C"/>
</dbReference>
<evidence type="ECO:0000256" key="7">
    <source>
        <dbReference type="SAM" id="SignalP"/>
    </source>
</evidence>
<dbReference type="PANTHER" id="PTHR43881">
    <property type="entry name" value="GAMMA-GLUTAMYLTRANSPEPTIDASE (AFU_ORTHOLOGUE AFUA_4G13580)"/>
    <property type="match status" value="1"/>
</dbReference>
<dbReference type="GO" id="GO:0006751">
    <property type="term" value="P:glutathione catabolic process"/>
    <property type="evidence" value="ECO:0007669"/>
    <property type="project" value="UniProtKB-UniRule"/>
</dbReference>
<evidence type="ECO:0000256" key="3">
    <source>
        <dbReference type="ARBA" id="ARBA00047417"/>
    </source>
</evidence>
<dbReference type="PRINTS" id="PR01210">
    <property type="entry name" value="GGTRANSPTASE"/>
</dbReference>
<evidence type="ECO:0000256" key="5">
    <source>
        <dbReference type="PIRSR" id="PIRSR600101-2"/>
    </source>
</evidence>
<evidence type="ECO:0000256" key="1">
    <source>
        <dbReference type="ARBA" id="ARBA00001049"/>
    </source>
</evidence>
<keyword evidence="6" id="KW-0865">Zymogen</keyword>
<dbReference type="EMBL" id="CP042806">
    <property type="protein sequence ID" value="QEE29430.1"/>
    <property type="molecule type" value="Genomic_DNA"/>
</dbReference>
<evidence type="ECO:0000256" key="2">
    <source>
        <dbReference type="ARBA" id="ARBA00001089"/>
    </source>
</evidence>
<keyword evidence="6 8" id="KW-0808">Transferase</keyword>
<sequence length="615" mass="65746">MKRRHRAVLSLGVAALSFACTSLLTAQDPDGGGGRGRPLPAYRPSVPAIHGLVAAGHPLAAMAGLQMLLKGGNAFDAAIAVGTTLNMMEPQMNSIAGNGFMTIYEKKSGKILSLAMAAGAPLALRAEEMTPETLDWGVKAGLPPGNIGGYLVQFQKYGTMSLKDVLAPAIDYAEHGYPMDRTLAAAIAGAQKRLMQAPTTAKLFFPGGKTPKAGDTFKNPDLANTLKKLVEAEQAALKKGKSRQDAIQAAYDRFYKGDIAEEFERFFKENGGLITKVDMAAVKPEWSEPLHITYRGYDVYSNPSSSRGGFELEMALNLVEPYDLAKMGNMSPEALNLEMEAIKVSKADIYHYVADTRTTKVPVGQLLSKEFAVERGKLIQPGKAITYPSWGELSKGTATAQAALERPKGPLFHDDYEIERDTTSFSIVDPFGNAIACTPTIGGGFGNGVVVGNTGLLLNNGMRLGSTSPYPDNVNYVKPGQRPLLNNSPVIVLKDGKPAFVYGTPGGETIGQTEFEMLVNLIDFKLPVQQAVENPRFAVDAKPNFYKPDSEISITIENRVPAKTTEALKAMGYILKPGGDFTAAVGGMQAIAIDPVTGQMTAGADPRRTGYAVGW</sequence>
<comment type="catalytic activity">
    <reaction evidence="1 6">
        <text>an S-substituted glutathione + H2O = an S-substituted L-cysteinylglycine + L-glutamate</text>
        <dbReference type="Rhea" id="RHEA:59468"/>
        <dbReference type="ChEBI" id="CHEBI:15377"/>
        <dbReference type="ChEBI" id="CHEBI:29985"/>
        <dbReference type="ChEBI" id="CHEBI:90779"/>
        <dbReference type="ChEBI" id="CHEBI:143103"/>
        <dbReference type="EC" id="3.4.19.13"/>
    </reaction>
</comment>
<dbReference type="UniPathway" id="UPA00204"/>
<keyword evidence="6" id="KW-0378">Hydrolase</keyword>
<dbReference type="GO" id="GO:0103068">
    <property type="term" value="F:leukotriene C4 gamma-glutamyl transferase activity"/>
    <property type="evidence" value="ECO:0007669"/>
    <property type="project" value="UniProtKB-EC"/>
</dbReference>
<evidence type="ECO:0000313" key="8">
    <source>
        <dbReference type="EMBL" id="QEE29430.1"/>
    </source>
</evidence>
<dbReference type="Proteomes" id="UP000321820">
    <property type="component" value="Chromosome"/>
</dbReference>
<feature type="active site" description="Nucleophile" evidence="4">
    <location>
        <position position="422"/>
    </location>
</feature>
<dbReference type="InterPro" id="IPR029055">
    <property type="entry name" value="Ntn_hydrolases_N"/>
</dbReference>
<comment type="PTM">
    <text evidence="6">Cleaved by autocatalysis into a large and a small subunit.</text>
</comment>
<organism evidence="8 9">
    <name type="scientific">Terriglobus albidus</name>
    <dbReference type="NCBI Taxonomy" id="1592106"/>
    <lineage>
        <taxon>Bacteria</taxon>
        <taxon>Pseudomonadati</taxon>
        <taxon>Acidobacteriota</taxon>
        <taxon>Terriglobia</taxon>
        <taxon>Terriglobales</taxon>
        <taxon>Acidobacteriaceae</taxon>
        <taxon>Terriglobus</taxon>
    </lineage>
</organism>
<evidence type="ECO:0000313" key="9">
    <source>
        <dbReference type="Proteomes" id="UP000321820"/>
    </source>
</evidence>
<comment type="catalytic activity">
    <reaction evidence="2 6">
        <text>glutathione + H2O = L-cysteinylglycine + L-glutamate</text>
        <dbReference type="Rhea" id="RHEA:28807"/>
        <dbReference type="ChEBI" id="CHEBI:15377"/>
        <dbReference type="ChEBI" id="CHEBI:29985"/>
        <dbReference type="ChEBI" id="CHEBI:57925"/>
        <dbReference type="ChEBI" id="CHEBI:61694"/>
        <dbReference type="EC" id="3.4.19.13"/>
    </reaction>
</comment>
<dbReference type="PROSITE" id="PS51257">
    <property type="entry name" value="PROKAR_LIPOPROTEIN"/>
    <property type="match status" value="1"/>
</dbReference>
<dbReference type="RefSeq" id="WP_147648622.1">
    <property type="nucleotide sequence ID" value="NZ_CP042806.1"/>
</dbReference>
<dbReference type="EC" id="2.3.2.2" evidence="6"/>
<keyword evidence="7" id="KW-0732">Signal</keyword>
<dbReference type="NCBIfam" id="TIGR00066">
    <property type="entry name" value="g_glut_trans"/>
    <property type="match status" value="1"/>
</dbReference>
<comment type="pathway">
    <text evidence="6">Sulfur metabolism; glutathione metabolism.</text>
</comment>
<comment type="subunit">
    <text evidence="6">This enzyme consists of two polypeptide chains, which are synthesized in precursor form from a single polypeptide.</text>
</comment>
<keyword evidence="6 8" id="KW-0012">Acyltransferase</keyword>
<proteinExistence type="inferred from homology"/>
<feature type="chain" id="PRO_5022707789" description="Glutathione hydrolase proenzyme" evidence="7">
    <location>
        <begin position="27"/>
        <end position="615"/>
    </location>
</feature>
<dbReference type="InterPro" id="IPR052896">
    <property type="entry name" value="GGT-like_enzyme"/>
</dbReference>